<dbReference type="GO" id="GO:0051225">
    <property type="term" value="P:spindle assembly"/>
    <property type="evidence" value="ECO:0007669"/>
    <property type="project" value="TreeGrafter"/>
</dbReference>
<dbReference type="GO" id="GO:0005816">
    <property type="term" value="C:spindle pole body"/>
    <property type="evidence" value="ECO:0007669"/>
    <property type="project" value="UniProtKB-ARBA"/>
</dbReference>
<evidence type="ECO:0000256" key="4">
    <source>
        <dbReference type="ARBA" id="ARBA00023212"/>
    </source>
</evidence>
<name>A0A9P4N1C4_9PLEO</name>
<dbReference type="EMBL" id="ML986602">
    <property type="protein sequence ID" value="KAF2265920.1"/>
    <property type="molecule type" value="Genomic_DNA"/>
</dbReference>
<dbReference type="PANTHER" id="PTHR19302:SF70">
    <property type="entry name" value="GAMMA-TUBULIN COMPLEX COMPONENT 6"/>
    <property type="match status" value="1"/>
</dbReference>
<sequence>MDDEGLIHDVFSSDSFWKPSTFLDDPTTYESSLFTPLEFDVPSIRLDHPYAPKNHLDSELCLPDLDAFEFGQLPELESLDQSSLSIETPPLEPEEDIWRIALELGPANKDVVFFSWEGFENLEYDERRTCYITEAGPQAFDAALAKDDGNIPTGRVVRGDVLLESIFNLGLGRSSLLFNFDPRLKSFVPAIRDGRASGLSLQSAQSLINRFILTGNAFLYLRSFVERTFASMISISAMVALATCVSSILSSFEHHLGRHRPTIRSLLQLQRLFARPQRILNHIARLVDAVRAAKSNEHLASILHHRVLELEEGEADLRQLSTQILRRVAGPSLEVLGEWIGIRKEQNIPIVERCGFVAVEDKPENEGPLEYSYNPEMMPRFVSPEDGDTIFETGNSLRFLKLHHPEHPLVSCEKFGVQPPDLEWEFAWEAIETISRRAKDYEEALRRTILNFNKDPSLRSREPLQPPLSFEKNNDWEDVNDADFRKYIEETAQLFDQDPGDNLSGLPDQLQILTEQILSNTPIGKAQKTSIFPPPLSITSMLSFRPLLTAQAKLINATTLRLFFRSHQLHMHLSLQRQYQLFGDGVFSSLLSSALFDPERETAERRKGTMRSGVQMGLQLGSRSNWPPASSELRLALMGVLSESFYSSTLYASSITKHSFPPANQHVEAGAHKRGDELPGQLNFAVRQLDEREMERIMDPDSLYALDFLRLQYVPPSPLNLIITSASLEKYDYIFKFLLRLSRMLFVISHLPRLYSDPESRKFRLEAHHFVAALATYIFQTGIAEHWERFSSFISAVETRLEEEDLNGELGTRVTEGIEALKSAHEKCLDSIMFSLLLRRRQKKLMALLEEIFENILTFAKTQNENGKIEESVSDLYGRMKGKIKVFISVCRGLMGKRGYGMGRGSGEENTVERLLVVLEMNGYYVG</sequence>
<comment type="similarity">
    <text evidence="1 5">Belongs to the TUBGCP family.</text>
</comment>
<keyword evidence="4 5" id="KW-0206">Cytoskeleton</keyword>
<evidence type="ECO:0000259" key="6">
    <source>
        <dbReference type="Pfam" id="PF04130"/>
    </source>
</evidence>
<dbReference type="GO" id="GO:0000930">
    <property type="term" value="C:gamma-tubulin complex"/>
    <property type="evidence" value="ECO:0007669"/>
    <property type="project" value="TreeGrafter"/>
</dbReference>
<dbReference type="AlphaFoldDB" id="A0A9P4N1C4"/>
<dbReference type="Pfam" id="PF17681">
    <property type="entry name" value="GCP_N_terminal"/>
    <property type="match status" value="1"/>
</dbReference>
<dbReference type="GO" id="GO:0000278">
    <property type="term" value="P:mitotic cell cycle"/>
    <property type="evidence" value="ECO:0007669"/>
    <property type="project" value="TreeGrafter"/>
</dbReference>
<comment type="caution">
    <text evidence="8">The sequence shown here is derived from an EMBL/GenBank/DDBJ whole genome shotgun (WGS) entry which is preliminary data.</text>
</comment>
<evidence type="ECO:0000256" key="5">
    <source>
        <dbReference type="RuleBase" id="RU363050"/>
    </source>
</evidence>
<evidence type="ECO:0000313" key="8">
    <source>
        <dbReference type="EMBL" id="KAF2265920.1"/>
    </source>
</evidence>
<dbReference type="GO" id="GO:0000922">
    <property type="term" value="C:spindle pole"/>
    <property type="evidence" value="ECO:0007669"/>
    <property type="project" value="InterPro"/>
</dbReference>
<dbReference type="PANTHER" id="PTHR19302">
    <property type="entry name" value="GAMMA TUBULIN COMPLEX PROTEIN"/>
    <property type="match status" value="1"/>
</dbReference>
<keyword evidence="9" id="KW-1185">Reference proteome</keyword>
<dbReference type="Proteomes" id="UP000800093">
    <property type="component" value="Unassembled WGS sequence"/>
</dbReference>
<dbReference type="GO" id="GO:0031122">
    <property type="term" value="P:cytoplasmic microtubule organization"/>
    <property type="evidence" value="ECO:0007669"/>
    <property type="project" value="TreeGrafter"/>
</dbReference>
<accession>A0A9P4N1C4</accession>
<organism evidence="8 9">
    <name type="scientific">Lojkania enalia</name>
    <dbReference type="NCBI Taxonomy" id="147567"/>
    <lineage>
        <taxon>Eukaryota</taxon>
        <taxon>Fungi</taxon>
        <taxon>Dikarya</taxon>
        <taxon>Ascomycota</taxon>
        <taxon>Pezizomycotina</taxon>
        <taxon>Dothideomycetes</taxon>
        <taxon>Pleosporomycetidae</taxon>
        <taxon>Pleosporales</taxon>
        <taxon>Pleosporales incertae sedis</taxon>
        <taxon>Lojkania</taxon>
    </lineage>
</organism>
<evidence type="ECO:0000256" key="2">
    <source>
        <dbReference type="ARBA" id="ARBA00022490"/>
    </source>
</evidence>
<evidence type="ECO:0000313" key="9">
    <source>
        <dbReference type="Proteomes" id="UP000800093"/>
    </source>
</evidence>
<dbReference type="GO" id="GO:0043015">
    <property type="term" value="F:gamma-tubulin binding"/>
    <property type="evidence" value="ECO:0007669"/>
    <property type="project" value="InterPro"/>
</dbReference>
<protein>
    <recommendedName>
        <fullName evidence="5">Spindle pole body component</fullName>
    </recommendedName>
</protein>
<reference evidence="9" key="1">
    <citation type="journal article" date="2020" name="Stud. Mycol.">
        <title>101 Dothideomycetes genomes: A test case for predicting lifestyles and emergence of pathogens.</title>
        <authorList>
            <person name="Haridas S."/>
            <person name="Albert R."/>
            <person name="Binder M."/>
            <person name="Bloem J."/>
            <person name="LaButti K."/>
            <person name="Salamov A."/>
            <person name="Andreopoulos B."/>
            <person name="Baker S."/>
            <person name="Barry K."/>
            <person name="Bills G."/>
            <person name="Bluhm B."/>
            <person name="Cannon C."/>
            <person name="Castanera R."/>
            <person name="Culley D."/>
            <person name="Daum C."/>
            <person name="Ezra D."/>
            <person name="Gonzalez J."/>
            <person name="Henrissat B."/>
            <person name="Kuo A."/>
            <person name="Liang C."/>
            <person name="Lipzen A."/>
            <person name="Lutzoni F."/>
            <person name="Magnuson J."/>
            <person name="Mondo S."/>
            <person name="Nolan M."/>
            <person name="Ohm R."/>
            <person name="Pangilinan J."/>
            <person name="Park H.-J."/>
            <person name="Ramirez L."/>
            <person name="Alfaro M."/>
            <person name="Sun H."/>
            <person name="Tritt A."/>
            <person name="Yoshinaga Y."/>
            <person name="Zwiers L.-H."/>
            <person name="Turgeon B."/>
            <person name="Goodwin S."/>
            <person name="Spatafora J."/>
            <person name="Crous P."/>
            <person name="Grigoriev I."/>
        </authorList>
    </citation>
    <scope>NUCLEOTIDE SEQUENCE [LARGE SCALE GENOMIC DNA]</scope>
    <source>
        <strain evidence="9">CBS 304.66</strain>
    </source>
</reference>
<evidence type="ECO:0000259" key="7">
    <source>
        <dbReference type="Pfam" id="PF17681"/>
    </source>
</evidence>
<dbReference type="GO" id="GO:0051011">
    <property type="term" value="F:microtubule minus-end binding"/>
    <property type="evidence" value="ECO:0007669"/>
    <property type="project" value="TreeGrafter"/>
</dbReference>
<keyword evidence="2 5" id="KW-0963">Cytoplasm</keyword>
<dbReference type="Pfam" id="PF04130">
    <property type="entry name" value="GCP_C_terminal"/>
    <property type="match status" value="1"/>
</dbReference>
<dbReference type="InterPro" id="IPR007259">
    <property type="entry name" value="GCP"/>
</dbReference>
<dbReference type="GO" id="GO:0007020">
    <property type="term" value="P:microtubule nucleation"/>
    <property type="evidence" value="ECO:0007669"/>
    <property type="project" value="InterPro"/>
</dbReference>
<gene>
    <name evidence="8" type="ORF">CC78DRAFT_559589</name>
</gene>
<feature type="domain" description="Gamma tubulin complex component protein N-terminal" evidence="7">
    <location>
        <begin position="164"/>
        <end position="414"/>
    </location>
</feature>
<evidence type="ECO:0000256" key="1">
    <source>
        <dbReference type="ARBA" id="ARBA00010337"/>
    </source>
</evidence>
<dbReference type="Gene3D" id="1.20.120.1900">
    <property type="entry name" value="Gamma-tubulin complex, C-terminal domain"/>
    <property type="match status" value="1"/>
</dbReference>
<evidence type="ECO:0000256" key="3">
    <source>
        <dbReference type="ARBA" id="ARBA00022701"/>
    </source>
</evidence>
<dbReference type="InterPro" id="IPR040457">
    <property type="entry name" value="GCP_C"/>
</dbReference>
<dbReference type="OrthoDB" id="775571at2759"/>
<dbReference type="InterPro" id="IPR042241">
    <property type="entry name" value="GCP_C_sf"/>
</dbReference>
<dbReference type="GO" id="GO:0051321">
    <property type="term" value="P:meiotic cell cycle"/>
    <property type="evidence" value="ECO:0007669"/>
    <property type="project" value="TreeGrafter"/>
</dbReference>
<proteinExistence type="inferred from homology"/>
<dbReference type="FunFam" id="1.20.120.1900:FF:000013">
    <property type="entry name" value="Spindle pole body component"/>
    <property type="match status" value="1"/>
</dbReference>
<keyword evidence="3 5" id="KW-0493">Microtubule</keyword>
<feature type="domain" description="Gamma tubulin complex component C-terminal" evidence="6">
    <location>
        <begin position="569"/>
        <end position="925"/>
    </location>
</feature>
<dbReference type="GO" id="GO:0005874">
    <property type="term" value="C:microtubule"/>
    <property type="evidence" value="ECO:0007669"/>
    <property type="project" value="UniProtKB-KW"/>
</dbReference>
<comment type="subcellular location">
    <subcellularLocation>
        <location evidence="5">Cytoplasm</location>
        <location evidence="5">Cytoskeleton</location>
        <location evidence="5">Microtubule organizing center</location>
    </subcellularLocation>
</comment>
<dbReference type="InterPro" id="IPR041470">
    <property type="entry name" value="GCP_N"/>
</dbReference>